<gene>
    <name evidence="1" type="ORF">GOP47_0000993</name>
</gene>
<dbReference type="Proteomes" id="UP000886520">
    <property type="component" value="Chromosome 1"/>
</dbReference>
<reference evidence="1" key="1">
    <citation type="submission" date="2021-01" db="EMBL/GenBank/DDBJ databases">
        <title>Adiantum capillus-veneris genome.</title>
        <authorList>
            <person name="Fang Y."/>
            <person name="Liao Q."/>
        </authorList>
    </citation>
    <scope>NUCLEOTIDE SEQUENCE</scope>
    <source>
        <strain evidence="1">H3</strain>
        <tissue evidence="1">Leaf</tissue>
    </source>
</reference>
<proteinExistence type="predicted"/>
<comment type="caution">
    <text evidence="1">The sequence shown here is derived from an EMBL/GenBank/DDBJ whole genome shotgun (WGS) entry which is preliminary data.</text>
</comment>
<organism evidence="1 2">
    <name type="scientific">Adiantum capillus-veneris</name>
    <name type="common">Maidenhair fern</name>
    <dbReference type="NCBI Taxonomy" id="13818"/>
    <lineage>
        <taxon>Eukaryota</taxon>
        <taxon>Viridiplantae</taxon>
        <taxon>Streptophyta</taxon>
        <taxon>Embryophyta</taxon>
        <taxon>Tracheophyta</taxon>
        <taxon>Polypodiopsida</taxon>
        <taxon>Polypodiidae</taxon>
        <taxon>Polypodiales</taxon>
        <taxon>Pteridineae</taxon>
        <taxon>Pteridaceae</taxon>
        <taxon>Vittarioideae</taxon>
        <taxon>Adiantum</taxon>
    </lineage>
</organism>
<name>A0A9D4VEB8_ADICA</name>
<sequence length="116" mass="12485">MAASSAAAPLPQLSPPVWPPTCKHHLSCNNKLPPPRLQLAITSGPLWLALCSPVMLPITPPRPHTLTGGPSRPSPEPPTPVVLLHAFNWRALPSCIPLATPPPHAWLKWLPLPLLQ</sequence>
<accession>A0A9D4VEB8</accession>
<evidence type="ECO:0000313" key="2">
    <source>
        <dbReference type="Proteomes" id="UP000886520"/>
    </source>
</evidence>
<dbReference type="EMBL" id="JABFUD020000001">
    <property type="protein sequence ID" value="KAI5084824.1"/>
    <property type="molecule type" value="Genomic_DNA"/>
</dbReference>
<feature type="non-terminal residue" evidence="1">
    <location>
        <position position="116"/>
    </location>
</feature>
<dbReference type="AlphaFoldDB" id="A0A9D4VEB8"/>
<evidence type="ECO:0000313" key="1">
    <source>
        <dbReference type="EMBL" id="KAI5084824.1"/>
    </source>
</evidence>
<keyword evidence="2" id="KW-1185">Reference proteome</keyword>
<protein>
    <submittedName>
        <fullName evidence="1">Uncharacterized protein</fullName>
    </submittedName>
</protein>